<evidence type="ECO:0000313" key="1">
    <source>
        <dbReference type="EMBL" id="QIG68740.1"/>
    </source>
</evidence>
<gene>
    <name evidence="1" type="ORF">EVB68_003</name>
</gene>
<organism evidence="1 2">
    <name type="scientific">Rhizobium phage RHph_Y2_6</name>
    <dbReference type="NCBI Taxonomy" id="2509576"/>
    <lineage>
        <taxon>Viruses</taxon>
        <taxon>Duplodnaviria</taxon>
        <taxon>Heunggongvirae</taxon>
        <taxon>Uroviricota</taxon>
        <taxon>Caudoviricetes</taxon>
        <taxon>Schitoviridae</taxon>
        <taxon>Demetervirinae</taxon>
        <taxon>Acanvirus</taxon>
        <taxon>Acanvirus Y26</taxon>
    </lineage>
</organism>
<dbReference type="Proteomes" id="UP000656384">
    <property type="component" value="Segment"/>
</dbReference>
<reference evidence="1" key="1">
    <citation type="submission" date="2020-01" db="EMBL/GenBank/DDBJ databases">
        <title>Patterns of diversity and host range of bacteriophage communities associated with bean-nodulatin bacteria.</title>
        <authorList>
            <person name="Vann Cauwenberghe J."/>
            <person name="Santamaria R.I."/>
            <person name="Bustos P."/>
            <person name="Juarez S."/>
            <person name="Gonzalez V."/>
        </authorList>
    </citation>
    <scope>NUCLEOTIDE SEQUENCE</scope>
</reference>
<protein>
    <submittedName>
        <fullName evidence="1">Uncharacterized protein</fullName>
    </submittedName>
</protein>
<proteinExistence type="predicted"/>
<sequence length="57" mass="7219">MEIVMTPVREVPCHHIYAYYQYRWEQHHCIAWNLLRRGYYQWSHGLIECYNNLFDRD</sequence>
<keyword evidence="2" id="KW-1185">Reference proteome</keyword>
<accession>A0A7S5R692</accession>
<name>A0A7S5R692_9CAUD</name>
<evidence type="ECO:0000313" key="2">
    <source>
        <dbReference type="Proteomes" id="UP000656384"/>
    </source>
</evidence>
<dbReference type="EMBL" id="MN988497">
    <property type="protein sequence ID" value="QIG68740.1"/>
    <property type="molecule type" value="Genomic_DNA"/>
</dbReference>